<dbReference type="GO" id="GO:0008803">
    <property type="term" value="F:bis(5'-nucleosyl)-tetraphosphatase (symmetrical) activity"/>
    <property type="evidence" value="ECO:0007669"/>
    <property type="project" value="TreeGrafter"/>
</dbReference>
<dbReference type="Pfam" id="PF00149">
    <property type="entry name" value="Metallophos"/>
    <property type="match status" value="1"/>
</dbReference>
<dbReference type="HOGENOM" id="CLU_056184_2_0_12"/>
<dbReference type="InterPro" id="IPR029052">
    <property type="entry name" value="Metallo-depent_PP-like"/>
</dbReference>
<evidence type="ECO:0000259" key="1">
    <source>
        <dbReference type="Pfam" id="PF00149"/>
    </source>
</evidence>
<dbReference type="eggNOG" id="COG0639">
    <property type="taxonomic scope" value="Bacteria"/>
</dbReference>
<dbReference type="NCBIfam" id="NF001204">
    <property type="entry name" value="PRK00166.1"/>
    <property type="match status" value="1"/>
</dbReference>
<dbReference type="GO" id="GO:0110154">
    <property type="term" value="P:RNA decapping"/>
    <property type="evidence" value="ECO:0007669"/>
    <property type="project" value="TreeGrafter"/>
</dbReference>
<dbReference type="Proteomes" id="UP000007383">
    <property type="component" value="Chromosome"/>
</dbReference>
<dbReference type="PANTHER" id="PTHR42850">
    <property type="entry name" value="METALLOPHOSPHOESTERASE"/>
    <property type="match status" value="1"/>
</dbReference>
<evidence type="ECO:0000313" key="2">
    <source>
        <dbReference type="EMBL" id="AFG36261.1"/>
    </source>
</evidence>
<dbReference type="PATRIC" id="fig|889378.3.peg.155"/>
<evidence type="ECO:0000313" key="3">
    <source>
        <dbReference type="Proteomes" id="UP000007383"/>
    </source>
</evidence>
<proteinExistence type="predicted"/>
<dbReference type="InterPro" id="IPR050126">
    <property type="entry name" value="Ap4A_hydrolase"/>
</dbReference>
<dbReference type="InterPro" id="IPR004843">
    <property type="entry name" value="Calcineurin-like_PHP"/>
</dbReference>
<organism evidence="2 3">
    <name type="scientific">Spirochaeta africana (strain ATCC 700263 / DSM 8902 / Z-7692)</name>
    <dbReference type="NCBI Taxonomy" id="889378"/>
    <lineage>
        <taxon>Bacteria</taxon>
        <taxon>Pseudomonadati</taxon>
        <taxon>Spirochaetota</taxon>
        <taxon>Spirochaetia</taxon>
        <taxon>Spirochaetales</taxon>
        <taxon>Spirochaetaceae</taxon>
        <taxon>Spirochaeta</taxon>
    </lineage>
</organism>
<reference evidence="3" key="1">
    <citation type="journal article" date="2013" name="Stand. Genomic Sci.">
        <title>Complete genome sequence of the halophilic bacterium Spirochaeta africana type strain (Z-7692(T)) from the alkaline Lake Magadi in the East African Rift.</title>
        <authorList>
            <person name="Liolos K."/>
            <person name="Abt B."/>
            <person name="Scheuner C."/>
            <person name="Teshima H."/>
            <person name="Held B."/>
            <person name="Lapidus A."/>
            <person name="Nolan M."/>
            <person name="Lucas S."/>
            <person name="Deshpande S."/>
            <person name="Cheng J.F."/>
            <person name="Tapia R."/>
            <person name="Goodwin L.A."/>
            <person name="Pitluck S."/>
            <person name="Pagani I."/>
            <person name="Ivanova N."/>
            <person name="Mavromatis K."/>
            <person name="Mikhailova N."/>
            <person name="Huntemann M."/>
            <person name="Pati A."/>
            <person name="Chen A."/>
            <person name="Palaniappan K."/>
            <person name="Land M."/>
            <person name="Rohde M."/>
            <person name="Tindall B.J."/>
            <person name="Detter J.C."/>
            <person name="Goker M."/>
            <person name="Bristow J."/>
            <person name="Eisen J.A."/>
            <person name="Markowitz V."/>
            <person name="Hugenholtz P."/>
            <person name="Woyke T."/>
            <person name="Klenk H.P."/>
            <person name="Kyrpides N.C."/>
        </authorList>
    </citation>
    <scope>NUCLEOTIDE SEQUENCE</scope>
    <source>
        <strain evidence="3">ATCC 700263 / DSM 8902 / Z-7692</strain>
    </source>
</reference>
<keyword evidence="3" id="KW-1185">Reference proteome</keyword>
<dbReference type="GO" id="GO:0016791">
    <property type="term" value="F:phosphatase activity"/>
    <property type="evidence" value="ECO:0007669"/>
    <property type="project" value="TreeGrafter"/>
</dbReference>
<name>H9UFG8_SPIAZ</name>
<gene>
    <name evidence="2" type="ordered locus">Spiaf_0152</name>
</gene>
<protein>
    <submittedName>
        <fullName evidence="2">Calcineurin-like phosphoesterase</fullName>
    </submittedName>
</protein>
<dbReference type="OrthoDB" id="9779903at2"/>
<dbReference type="STRING" id="889378.Spiaf_0152"/>
<dbReference type="AlphaFoldDB" id="H9UFG8"/>
<dbReference type="GO" id="GO:0005737">
    <property type="term" value="C:cytoplasm"/>
    <property type="evidence" value="ECO:0007669"/>
    <property type="project" value="TreeGrafter"/>
</dbReference>
<dbReference type="Gene3D" id="3.60.21.10">
    <property type="match status" value="1"/>
</dbReference>
<dbReference type="RefSeq" id="WP_014454259.1">
    <property type="nucleotide sequence ID" value="NC_017098.1"/>
</dbReference>
<dbReference type="PANTHER" id="PTHR42850:SF11">
    <property type="entry name" value="BIS(5'-NUCLEOSYL)-TETRAPHOSPHATASE [SYMMETRICAL]"/>
    <property type="match status" value="1"/>
</dbReference>
<feature type="domain" description="Calcineurin-like phosphoesterase" evidence="1">
    <location>
        <begin position="4"/>
        <end position="86"/>
    </location>
</feature>
<sequence length="283" mass="31570">MASYVVGDVHGRLETLRLLCKQLHFSPHRDRLLFVGDLVNRGPQSVETVAFVRNLGSAAESILGNHDLYLLACADGVLQPRGSDRFAEILQHPAAETTLAYLRRRPLLLTLRRPRTVVVHAGLPAFWSLPEVMARAAAVQLRLRSRLPARRVRLLSRTVRDGEISCPNRHHGPWHYLSLDQAAYTMNLLTGVRLIDPRGTVPLGSKAEQRAVETGGVRFRPWYQRYARHHARSRHAICFGHWASLGGLDQPPFYGLDTNCGGGDRLTARNLDTGELTSVACID</sequence>
<dbReference type="KEGG" id="sfc:Spiaf_0152"/>
<dbReference type="EMBL" id="CP003282">
    <property type="protein sequence ID" value="AFG36261.1"/>
    <property type="molecule type" value="Genomic_DNA"/>
</dbReference>
<accession>H9UFG8</accession>
<dbReference type="SUPFAM" id="SSF56300">
    <property type="entry name" value="Metallo-dependent phosphatases"/>
    <property type="match status" value="1"/>
</dbReference>